<dbReference type="InterPro" id="IPR003838">
    <property type="entry name" value="ABC3_permease_C"/>
</dbReference>
<feature type="domain" description="ABC3 transporter permease C-terminal" evidence="8">
    <location>
        <begin position="219"/>
        <end position="332"/>
    </location>
</feature>
<feature type="transmembrane region" description="Helical" evidence="7">
    <location>
        <begin position="438"/>
        <end position="458"/>
    </location>
</feature>
<proteinExistence type="inferred from homology"/>
<gene>
    <name evidence="9" type="ORF">FBF37_03675</name>
</gene>
<evidence type="ECO:0000256" key="2">
    <source>
        <dbReference type="ARBA" id="ARBA00022475"/>
    </source>
</evidence>
<sequence>MSVSWMLLQKSGRQSFARLGLTTAAVALGIVLVCGFMAGINGIMGRSTGGSAISLAAHQASRKEASQQPINGVEPLRISNVARLGNASKWHGQLIQTYSIYGTAKSPQFAKLKTPGPGEYYLSRALADAVAQYPDDNILARFGKNTKYLGVLPSKYTASPDALMMVRGASAEEVAASDDVAKAQGQASYFANVYRTDANGLKSNIGLDPISIITFGVGGAILLFPIVIFVSVATQLGAAQREKRYAALRLIGATKRQVTRILLLESLLASVAGVVIGLGAFWLLQAPLQQFKMDGMRFNPGDLALTAGQYALIIGLTLGLTTFVNWRRMRRAQISPLGVSRSIEKVKKLRGWRALVPAAGIAIFAWLSSKPGLDWLTANKESAMPILLLMAALLLVMFGIILAGGWLTNKLSLLAARWANNGSMLIAGKRTAVHSRTVFRGVSGVVLALFAGSFYLTATSGIENLNIQAIKDNGYSQLKHGTAAVIGRSLPGDMAKRLQQESYVTSVATVYPREDGNAIRCQDVARYTEHTCPTNARPDQFALLNFDAPVVKSVSLINDKVDTNGAKEYLVAVTSDDNIEKLRSMVVVHANQYDLTYVVSGTDSKKPHINPTIREFANLAYVGIGVTLFVAVASLIVSTIGGLMERRRSLYTLRLGGMRLVQLKRLVMVESVAPLVITSILSCSIGVWTGAVFTKMFSTTLKPVLTPTYFAIVGIGLAAAIIGIYLILPMVDKLTRAEANQTE</sequence>
<dbReference type="EMBL" id="CP040004">
    <property type="protein sequence ID" value="QCT42530.1"/>
    <property type="molecule type" value="Genomic_DNA"/>
</dbReference>
<dbReference type="Proteomes" id="UP000310639">
    <property type="component" value="Chromosome"/>
</dbReference>
<dbReference type="InterPro" id="IPR050250">
    <property type="entry name" value="Macrolide_Exporter_MacB"/>
</dbReference>
<evidence type="ECO:0000313" key="9">
    <source>
        <dbReference type="EMBL" id="QCT42530.1"/>
    </source>
</evidence>
<keyword evidence="3 7" id="KW-0812">Transmembrane</keyword>
<reference evidence="9 10" key="1">
    <citation type="submission" date="2019-04" db="EMBL/GenBank/DDBJ databases">
        <title>Saccharibacteria TM7 genomes.</title>
        <authorList>
            <person name="Bor B."/>
            <person name="He X."/>
            <person name="Chen T."/>
            <person name="Dewhirst F.E."/>
        </authorList>
    </citation>
    <scope>NUCLEOTIDE SEQUENCE [LARGE SCALE GENOMIC DNA]</scope>
    <source>
        <strain evidence="9 10">BB001</strain>
    </source>
</reference>
<organism evidence="9 10">
    <name type="scientific">Candidatus Nanosynbacter featherlites</name>
    <dbReference type="NCBI Taxonomy" id="2572088"/>
    <lineage>
        <taxon>Bacteria</taxon>
        <taxon>Candidatus Saccharimonadota</taxon>
        <taxon>Candidatus Saccharimonadia</taxon>
        <taxon>Candidatus Nanosynbacterales</taxon>
        <taxon>Candidatus Nanosynbacteraceae</taxon>
        <taxon>Candidatus Nanosynbacter</taxon>
    </lineage>
</organism>
<feature type="transmembrane region" description="Helical" evidence="7">
    <location>
        <begin position="260"/>
        <end position="283"/>
    </location>
</feature>
<evidence type="ECO:0000256" key="5">
    <source>
        <dbReference type="ARBA" id="ARBA00023136"/>
    </source>
</evidence>
<dbReference type="PANTHER" id="PTHR30572">
    <property type="entry name" value="MEMBRANE COMPONENT OF TRANSPORTER-RELATED"/>
    <property type="match status" value="1"/>
</dbReference>
<evidence type="ECO:0000256" key="3">
    <source>
        <dbReference type="ARBA" id="ARBA00022692"/>
    </source>
</evidence>
<dbReference type="KEGG" id="nft:FBF37_03675"/>
<dbReference type="GO" id="GO:0005886">
    <property type="term" value="C:plasma membrane"/>
    <property type="evidence" value="ECO:0007669"/>
    <property type="project" value="UniProtKB-SubCell"/>
</dbReference>
<evidence type="ECO:0000259" key="8">
    <source>
        <dbReference type="Pfam" id="PF02687"/>
    </source>
</evidence>
<evidence type="ECO:0000256" key="6">
    <source>
        <dbReference type="ARBA" id="ARBA00038076"/>
    </source>
</evidence>
<keyword evidence="4 7" id="KW-1133">Transmembrane helix</keyword>
<dbReference type="OrthoDB" id="4871813at2"/>
<feature type="domain" description="ABC3 transporter permease C-terminal" evidence="8">
    <location>
        <begin position="623"/>
        <end position="729"/>
    </location>
</feature>
<dbReference type="AlphaFoldDB" id="A0A4P9A3X7"/>
<comment type="similarity">
    <text evidence="6">Belongs to the ABC-4 integral membrane protein family.</text>
</comment>
<protein>
    <submittedName>
        <fullName evidence="9">FtsX-like permease family protein</fullName>
    </submittedName>
</protein>
<feature type="transmembrane region" description="Helical" evidence="7">
    <location>
        <begin position="351"/>
        <end position="367"/>
    </location>
</feature>
<accession>A0A4P9A3X7</accession>
<dbReference type="RefSeq" id="WP_138079582.1">
    <property type="nucleotide sequence ID" value="NZ_CP040004.1"/>
</dbReference>
<evidence type="ECO:0000313" key="10">
    <source>
        <dbReference type="Proteomes" id="UP000310639"/>
    </source>
</evidence>
<feature type="transmembrane region" description="Helical" evidence="7">
    <location>
        <begin position="708"/>
        <end position="728"/>
    </location>
</feature>
<dbReference type="GO" id="GO:0022857">
    <property type="term" value="F:transmembrane transporter activity"/>
    <property type="evidence" value="ECO:0007669"/>
    <property type="project" value="TreeGrafter"/>
</dbReference>
<feature type="transmembrane region" description="Helical" evidence="7">
    <location>
        <begin position="387"/>
        <end position="407"/>
    </location>
</feature>
<feature type="transmembrane region" description="Helical" evidence="7">
    <location>
        <begin position="212"/>
        <end position="239"/>
    </location>
</feature>
<keyword evidence="10" id="KW-1185">Reference proteome</keyword>
<feature type="transmembrane region" description="Helical" evidence="7">
    <location>
        <begin position="303"/>
        <end position="326"/>
    </location>
</feature>
<name>A0A4P9A3X7_9BACT</name>
<dbReference type="Pfam" id="PF02687">
    <property type="entry name" value="FtsX"/>
    <property type="match status" value="2"/>
</dbReference>
<feature type="transmembrane region" description="Helical" evidence="7">
    <location>
        <begin position="619"/>
        <end position="644"/>
    </location>
</feature>
<comment type="subcellular location">
    <subcellularLocation>
        <location evidence="1">Cell membrane</location>
        <topology evidence="1">Multi-pass membrane protein</topology>
    </subcellularLocation>
</comment>
<evidence type="ECO:0000256" key="1">
    <source>
        <dbReference type="ARBA" id="ARBA00004651"/>
    </source>
</evidence>
<feature type="transmembrane region" description="Helical" evidence="7">
    <location>
        <begin position="665"/>
        <end position="688"/>
    </location>
</feature>
<keyword evidence="5 7" id="KW-0472">Membrane</keyword>
<evidence type="ECO:0000256" key="7">
    <source>
        <dbReference type="SAM" id="Phobius"/>
    </source>
</evidence>
<evidence type="ECO:0000256" key="4">
    <source>
        <dbReference type="ARBA" id="ARBA00022989"/>
    </source>
</evidence>
<keyword evidence="2" id="KW-1003">Cell membrane</keyword>
<dbReference type="PANTHER" id="PTHR30572:SF4">
    <property type="entry name" value="ABC TRANSPORTER PERMEASE YTRF"/>
    <property type="match status" value="1"/>
</dbReference>